<reference evidence="2" key="1">
    <citation type="submission" date="2017-09" db="EMBL/GenBank/DDBJ databases">
        <authorList>
            <person name="Varghese N."/>
            <person name="Submissions S."/>
        </authorList>
    </citation>
    <scope>NUCLEOTIDE SEQUENCE [LARGE SCALE GENOMIC DNA]</scope>
    <source>
        <strain evidence="2">C7</strain>
    </source>
</reference>
<evidence type="ECO:0000313" key="2">
    <source>
        <dbReference type="Proteomes" id="UP000220034"/>
    </source>
</evidence>
<dbReference type="AlphaFoldDB" id="A0A2C9CWJ9"/>
<sequence>MLRRIVVIGPICRWPNGGAVQVVFGNWTEVHHCLPFSQVYSSIHFADKSSQFDIGTLMRSEKADIYGNFLLLIAATESAIQLNS</sequence>
<name>A0A2C9CWJ9_9RHOB</name>
<proteinExistence type="predicted"/>
<evidence type="ECO:0000313" key="1">
    <source>
        <dbReference type="EMBL" id="SOH95600.1"/>
    </source>
</evidence>
<organism evidence="1 2">
    <name type="scientific">Pontivivens marinum</name>
    <dbReference type="NCBI Taxonomy" id="1690039"/>
    <lineage>
        <taxon>Bacteria</taxon>
        <taxon>Pseudomonadati</taxon>
        <taxon>Pseudomonadota</taxon>
        <taxon>Alphaproteobacteria</taxon>
        <taxon>Rhodobacterales</taxon>
        <taxon>Paracoccaceae</taxon>
        <taxon>Pontivivens</taxon>
    </lineage>
</organism>
<protein>
    <submittedName>
        <fullName evidence="1">Uncharacterized protein</fullName>
    </submittedName>
</protein>
<dbReference type="Proteomes" id="UP000220034">
    <property type="component" value="Unassembled WGS sequence"/>
</dbReference>
<accession>A0A2C9CWJ9</accession>
<dbReference type="EMBL" id="OCTN01000013">
    <property type="protein sequence ID" value="SOH95600.1"/>
    <property type="molecule type" value="Genomic_DNA"/>
</dbReference>
<keyword evidence="2" id="KW-1185">Reference proteome</keyword>
<gene>
    <name evidence="1" type="ORF">SAMN06273572_11312</name>
</gene>